<keyword evidence="3" id="KW-1185">Reference proteome</keyword>
<reference evidence="2" key="1">
    <citation type="submission" date="2021-06" db="EMBL/GenBank/DDBJ databases">
        <authorList>
            <person name="Kallberg Y."/>
            <person name="Tangrot J."/>
            <person name="Rosling A."/>
        </authorList>
    </citation>
    <scope>NUCLEOTIDE SEQUENCE</scope>
    <source>
        <strain evidence="2">FL966</strain>
    </source>
</reference>
<organism evidence="2 3">
    <name type="scientific">Cetraspora pellucida</name>
    <dbReference type="NCBI Taxonomy" id="1433469"/>
    <lineage>
        <taxon>Eukaryota</taxon>
        <taxon>Fungi</taxon>
        <taxon>Fungi incertae sedis</taxon>
        <taxon>Mucoromycota</taxon>
        <taxon>Glomeromycotina</taxon>
        <taxon>Glomeromycetes</taxon>
        <taxon>Diversisporales</taxon>
        <taxon>Gigasporaceae</taxon>
        <taxon>Cetraspora</taxon>
    </lineage>
</organism>
<accession>A0A9N9DWP6</accession>
<feature type="non-terminal residue" evidence="2">
    <location>
        <position position="315"/>
    </location>
</feature>
<name>A0A9N9DWP6_9GLOM</name>
<feature type="compositionally biased region" description="Basic and acidic residues" evidence="1">
    <location>
        <begin position="171"/>
        <end position="206"/>
    </location>
</feature>
<dbReference type="OrthoDB" id="2431475at2759"/>
<dbReference type="EMBL" id="CAJVQA010007244">
    <property type="protein sequence ID" value="CAG8653835.1"/>
    <property type="molecule type" value="Genomic_DNA"/>
</dbReference>
<sequence>MPPVPPPDDQPTKPKSALDIVVNQLVRASVGGDIPSSLSDEDLDKYVADLIMKEASAKNKLYNKEGLRAYLPHTGTPPCNLPKTNKRFLLNVIKSVDGHNQALIKKSEEDAAAARMRNLRRLERLHRRRSSKRRHRDSDKSSRRSSRRDKSRYAAHFSSSRYSDSDYSEEEISRSRKESKYDVNEGDVKNPDVNNHDTDNVNNHDMDNCDMSNSDMSISPISMSPKINSYSASEVSRNAPVILRKGRGEVSDGSKMDKYFEKDYDPIYMDSDSPAKRKKTKDEVVREWDMPKLTGCWDLESLKTNEDTKDTIYDG</sequence>
<evidence type="ECO:0000313" key="3">
    <source>
        <dbReference type="Proteomes" id="UP000789759"/>
    </source>
</evidence>
<feature type="region of interest" description="Disordered" evidence="1">
    <location>
        <begin position="121"/>
        <end position="206"/>
    </location>
</feature>
<dbReference type="PANTHER" id="PTHR40132">
    <property type="entry name" value="PRE-MRNA-SPLICING FACTOR 38B"/>
    <property type="match status" value="1"/>
</dbReference>
<feature type="compositionally biased region" description="Basic residues" evidence="1">
    <location>
        <begin position="121"/>
        <end position="135"/>
    </location>
</feature>
<comment type="caution">
    <text evidence="2">The sequence shown here is derived from an EMBL/GenBank/DDBJ whole genome shotgun (WGS) entry which is preliminary data.</text>
</comment>
<evidence type="ECO:0000256" key="1">
    <source>
        <dbReference type="SAM" id="MobiDB-lite"/>
    </source>
</evidence>
<gene>
    <name evidence="2" type="ORF">CPELLU_LOCUS9469</name>
</gene>
<proteinExistence type="predicted"/>
<evidence type="ECO:0000313" key="2">
    <source>
        <dbReference type="EMBL" id="CAG8653835.1"/>
    </source>
</evidence>
<dbReference type="AlphaFoldDB" id="A0A9N9DWP6"/>
<protein>
    <submittedName>
        <fullName evidence="2">20286_t:CDS:1</fullName>
    </submittedName>
</protein>
<dbReference type="PANTHER" id="PTHR40132:SF1">
    <property type="entry name" value="PRE-MRNA-SPLICING FACTOR 38B"/>
    <property type="match status" value="1"/>
</dbReference>
<dbReference type="Proteomes" id="UP000789759">
    <property type="component" value="Unassembled WGS sequence"/>
</dbReference>